<dbReference type="PANTHER" id="PTHR43690:SF34">
    <property type="entry name" value="ZINC PROTEASE PQQL-LIKE"/>
    <property type="match status" value="1"/>
</dbReference>
<dbReference type="OrthoDB" id="9811314at2"/>
<organism evidence="12 13">
    <name type="scientific">Sphingorhabdus pulchriflava</name>
    <dbReference type="NCBI Taxonomy" id="2292257"/>
    <lineage>
        <taxon>Bacteria</taxon>
        <taxon>Pseudomonadati</taxon>
        <taxon>Pseudomonadota</taxon>
        <taxon>Alphaproteobacteria</taxon>
        <taxon>Sphingomonadales</taxon>
        <taxon>Sphingomonadaceae</taxon>
        <taxon>Sphingorhabdus</taxon>
    </lineage>
</organism>
<dbReference type="Proteomes" id="UP000263833">
    <property type="component" value="Unassembled WGS sequence"/>
</dbReference>
<dbReference type="PANTHER" id="PTHR43690">
    <property type="entry name" value="NARDILYSIN"/>
    <property type="match status" value="1"/>
</dbReference>
<dbReference type="InterPro" id="IPR001431">
    <property type="entry name" value="Pept_M16_Zn_BS"/>
</dbReference>
<name>A0A371BIY6_9SPHN</name>
<dbReference type="PROSITE" id="PS00143">
    <property type="entry name" value="INSULINASE"/>
    <property type="match status" value="1"/>
</dbReference>
<keyword evidence="3" id="KW-0645">Protease</keyword>
<comment type="similarity">
    <text evidence="2 8">Belongs to the peptidase M16 family.</text>
</comment>
<evidence type="ECO:0000259" key="10">
    <source>
        <dbReference type="Pfam" id="PF00675"/>
    </source>
</evidence>
<dbReference type="GO" id="GO:0004222">
    <property type="term" value="F:metalloendopeptidase activity"/>
    <property type="evidence" value="ECO:0007669"/>
    <property type="project" value="InterPro"/>
</dbReference>
<protein>
    <submittedName>
        <fullName evidence="12">Insulinase family protein</fullName>
    </submittedName>
</protein>
<dbReference type="GO" id="GO:0046872">
    <property type="term" value="F:metal ion binding"/>
    <property type="evidence" value="ECO:0007669"/>
    <property type="project" value="UniProtKB-KW"/>
</dbReference>
<accession>A0A371BIY6</accession>
<keyword evidence="9" id="KW-0732">Signal</keyword>
<dbReference type="Gene3D" id="3.30.830.10">
    <property type="entry name" value="Metalloenzyme, LuxS/M16 peptidase-like"/>
    <property type="match status" value="3"/>
</dbReference>
<evidence type="ECO:0000256" key="2">
    <source>
        <dbReference type="ARBA" id="ARBA00007261"/>
    </source>
</evidence>
<dbReference type="InterPro" id="IPR011765">
    <property type="entry name" value="Pept_M16_N"/>
</dbReference>
<evidence type="ECO:0000256" key="4">
    <source>
        <dbReference type="ARBA" id="ARBA00022723"/>
    </source>
</evidence>
<proteinExistence type="inferred from homology"/>
<dbReference type="InterPro" id="IPR050626">
    <property type="entry name" value="Peptidase_M16"/>
</dbReference>
<evidence type="ECO:0000313" key="12">
    <source>
        <dbReference type="EMBL" id="RDV07528.1"/>
    </source>
</evidence>
<feature type="domain" description="Peptidase M16 N-terminal" evidence="10">
    <location>
        <begin position="70"/>
        <end position="211"/>
    </location>
</feature>
<dbReference type="SUPFAM" id="SSF63411">
    <property type="entry name" value="LuxS/MPP-like metallohydrolase"/>
    <property type="match status" value="3"/>
</dbReference>
<dbReference type="RefSeq" id="WP_115549075.1">
    <property type="nucleotide sequence ID" value="NZ_QRGP01000001.1"/>
</dbReference>
<feature type="chain" id="PRO_5016720286" evidence="9">
    <location>
        <begin position="25"/>
        <end position="956"/>
    </location>
</feature>
<keyword evidence="5" id="KW-0378">Hydrolase</keyword>
<evidence type="ECO:0000256" key="8">
    <source>
        <dbReference type="RuleBase" id="RU004447"/>
    </source>
</evidence>
<keyword evidence="7" id="KW-0482">Metalloprotease</keyword>
<evidence type="ECO:0000259" key="11">
    <source>
        <dbReference type="Pfam" id="PF05193"/>
    </source>
</evidence>
<comment type="cofactor">
    <cofactor evidence="1">
        <name>Zn(2+)</name>
        <dbReference type="ChEBI" id="CHEBI:29105"/>
    </cofactor>
</comment>
<evidence type="ECO:0000256" key="3">
    <source>
        <dbReference type="ARBA" id="ARBA00022670"/>
    </source>
</evidence>
<dbReference type="Pfam" id="PF05193">
    <property type="entry name" value="Peptidase_M16_C"/>
    <property type="match status" value="2"/>
</dbReference>
<feature type="signal peptide" evidence="9">
    <location>
        <begin position="1"/>
        <end position="24"/>
    </location>
</feature>
<dbReference type="InterPro" id="IPR007863">
    <property type="entry name" value="Peptidase_M16_C"/>
</dbReference>
<comment type="caution">
    <text evidence="12">The sequence shown here is derived from an EMBL/GenBank/DDBJ whole genome shotgun (WGS) entry which is preliminary data.</text>
</comment>
<evidence type="ECO:0000313" key="13">
    <source>
        <dbReference type="Proteomes" id="UP000263833"/>
    </source>
</evidence>
<dbReference type="Pfam" id="PF00675">
    <property type="entry name" value="Peptidase_M16"/>
    <property type="match status" value="1"/>
</dbReference>
<dbReference type="GO" id="GO:0006508">
    <property type="term" value="P:proteolysis"/>
    <property type="evidence" value="ECO:0007669"/>
    <property type="project" value="UniProtKB-KW"/>
</dbReference>
<feature type="domain" description="Peptidase M16 C-terminal" evidence="11">
    <location>
        <begin position="702"/>
        <end position="879"/>
    </location>
</feature>
<dbReference type="EMBL" id="QRGP01000001">
    <property type="protein sequence ID" value="RDV07528.1"/>
    <property type="molecule type" value="Genomic_DNA"/>
</dbReference>
<dbReference type="AlphaFoldDB" id="A0A371BIY6"/>
<feature type="domain" description="Peptidase M16 C-terminal" evidence="11">
    <location>
        <begin position="226"/>
        <end position="401"/>
    </location>
</feature>
<gene>
    <name evidence="12" type="ORF">DXH95_09390</name>
</gene>
<reference evidence="13" key="1">
    <citation type="submission" date="2018-08" db="EMBL/GenBank/DDBJ databases">
        <authorList>
            <person name="Kim S.-J."/>
            <person name="Jung G.-Y."/>
        </authorList>
    </citation>
    <scope>NUCLEOTIDE SEQUENCE [LARGE SCALE GENOMIC DNA]</scope>
    <source>
        <strain evidence="13">GY_G</strain>
    </source>
</reference>
<keyword evidence="13" id="KW-1185">Reference proteome</keyword>
<evidence type="ECO:0000256" key="7">
    <source>
        <dbReference type="ARBA" id="ARBA00023049"/>
    </source>
</evidence>
<keyword evidence="6" id="KW-0862">Zinc</keyword>
<evidence type="ECO:0000256" key="6">
    <source>
        <dbReference type="ARBA" id="ARBA00022833"/>
    </source>
</evidence>
<evidence type="ECO:0000256" key="1">
    <source>
        <dbReference type="ARBA" id="ARBA00001947"/>
    </source>
</evidence>
<evidence type="ECO:0000256" key="9">
    <source>
        <dbReference type="SAM" id="SignalP"/>
    </source>
</evidence>
<sequence length="956" mass="104250">MKLIHSLRLATALALLIPAQTAFAEVAPATETKPVSTPWLYENSDVPVDASWTFGVLENGVRYAVKRNIVPAGQVSIRVRVDAGALHEEDNELGFAHLMEHLAFRGSEHVPDGEAKRIWQRFGVTFGSDSNAQTTPTQTVYKLDLPNSSAATLDESLKILAGMVRAPNISESALNAERAIVQAELRESAGAGMDLGEAMRQHAFQGQRLANRSTIGTIGSLDTASAAGLKEFHRRWYRPEKVVVSVAGDADPAELERLVRLHFGAWKGQGAAVADPDFGRPDPKGAVAKTVVAPTLPPNVAVIYVRPWEKVADTIAYNEQLLVDALAQQIVNRRLVTQARGGSTFSVAEVAQEDISRSADTTTVIITPIGDNWQKAVTDVRAIIADATTTPPSAADIERELALFGNALRTMRDSYPFEAAAKQADDIVKAVDIRETIAAPDTVVSVYENMRDKFTPERLFAATKALFAADAVRILRTTPIADGADADVRLAKALTDPVTAATTVRLSENAIAIDDLPRLGAPATVVSRNTLSRLEMESVELSNGVRALLFPNKAESGQVRVLVRFGRGYQAVDPAKGALFWTGQGIISESGIGKFSRTQIDQLVNGRRIELGFSVDNDAFEYSASTRPEDLVDQLRLIATKMENPNWDTAPLEREKALAIAGYRSFDMSATAVLQRELQYRLSGNDLRWKIPTPDEVRKVDTKAFRAFWEPLLASGPVEVLLFGDFETEKAVDALQHTVGALKPRSAAAVSQKASQVVFPAANAKPLHFTHKGPKDQMAAVIGWPTGAGLAQISEARQLEVLAALFRDRLFEKFRSEQAASYSPDATATWPDEFASGGFLMAYSQMQPKDRDRFFAFANAVAADLASTPVSKDELQRALEPILQYVERATTGNLFWMNELEGATYNAARYEALGRLYSDYSKVTPEQLQALARKYLVSEKAWTMVVEPEADAVASR</sequence>
<dbReference type="InterPro" id="IPR011249">
    <property type="entry name" value="Metalloenz_LuxS/M16"/>
</dbReference>
<evidence type="ECO:0000256" key="5">
    <source>
        <dbReference type="ARBA" id="ARBA00022801"/>
    </source>
</evidence>
<keyword evidence="4" id="KW-0479">Metal-binding</keyword>